<dbReference type="RefSeq" id="WP_015926625.1">
    <property type="nucleotide sequence ID" value="NC_011898.1"/>
</dbReference>
<dbReference type="KEGG" id="cce:Ccel_3278"/>
<gene>
    <name evidence="2" type="ordered locus">Ccel_3278</name>
</gene>
<dbReference type="HOGENOM" id="CLU_2463615_0_0_9"/>
<protein>
    <submittedName>
        <fullName evidence="2">Uncharacterized protein</fullName>
    </submittedName>
</protein>
<reference evidence="2 3" key="1">
    <citation type="submission" date="2009-01" db="EMBL/GenBank/DDBJ databases">
        <title>Complete sequence of Clostridium cellulolyticum H10.</title>
        <authorList>
            <consortium name="US DOE Joint Genome Institute"/>
            <person name="Lucas S."/>
            <person name="Copeland A."/>
            <person name="Lapidus A."/>
            <person name="Glavina del Rio T."/>
            <person name="Dalin E."/>
            <person name="Tice H."/>
            <person name="Bruce D."/>
            <person name="Goodwin L."/>
            <person name="Pitluck S."/>
            <person name="Chertkov O."/>
            <person name="Saunders E."/>
            <person name="Brettin T."/>
            <person name="Detter J.C."/>
            <person name="Han C."/>
            <person name="Larimer F."/>
            <person name="Land M."/>
            <person name="Hauser L."/>
            <person name="Kyrpides N."/>
            <person name="Ivanova N."/>
            <person name="Zhou J."/>
            <person name="Richardson P."/>
        </authorList>
    </citation>
    <scope>NUCLEOTIDE SEQUENCE [LARGE SCALE GENOMIC DNA]</scope>
    <source>
        <strain evidence="3">ATCC 35319 / DSM 5812 / JCM 6584 / H10</strain>
    </source>
</reference>
<organism evidence="2 3">
    <name type="scientific">Ruminiclostridium cellulolyticum (strain ATCC 35319 / DSM 5812 / JCM 6584 / H10)</name>
    <name type="common">Clostridium cellulolyticum</name>
    <dbReference type="NCBI Taxonomy" id="394503"/>
    <lineage>
        <taxon>Bacteria</taxon>
        <taxon>Bacillati</taxon>
        <taxon>Bacillota</taxon>
        <taxon>Clostridia</taxon>
        <taxon>Eubacteriales</taxon>
        <taxon>Oscillospiraceae</taxon>
        <taxon>Ruminiclostridium</taxon>
    </lineage>
</organism>
<proteinExistence type="predicted"/>
<evidence type="ECO:0000313" key="3">
    <source>
        <dbReference type="Proteomes" id="UP000001349"/>
    </source>
</evidence>
<sequence>MATQRILDRNYKIEEGGVVTIVETTQKQLNKAELQAQKIQLLNRQTQLSNQVTELQKQSKAIDESIKEIDDMVARLNLLGGRGGGQNGDKQVL</sequence>
<dbReference type="STRING" id="394503.Ccel_3278"/>
<dbReference type="AlphaFoldDB" id="B8I111"/>
<feature type="coiled-coil region" evidence="1">
    <location>
        <begin position="22"/>
        <end position="58"/>
    </location>
</feature>
<accession>B8I111</accession>
<name>B8I111_RUMCH</name>
<evidence type="ECO:0000256" key="1">
    <source>
        <dbReference type="SAM" id="Coils"/>
    </source>
</evidence>
<dbReference type="Proteomes" id="UP000001349">
    <property type="component" value="Chromosome"/>
</dbReference>
<keyword evidence="1" id="KW-0175">Coiled coil</keyword>
<keyword evidence="3" id="KW-1185">Reference proteome</keyword>
<dbReference type="EMBL" id="CP001348">
    <property type="protein sequence ID" value="ACL77567.1"/>
    <property type="molecule type" value="Genomic_DNA"/>
</dbReference>
<evidence type="ECO:0000313" key="2">
    <source>
        <dbReference type="EMBL" id="ACL77567.1"/>
    </source>
</evidence>